<dbReference type="OrthoDB" id="534430at2759"/>
<dbReference type="STRING" id="1157962.A0A250X3Q1"/>
<feature type="coiled-coil region" evidence="1">
    <location>
        <begin position="18"/>
        <end position="81"/>
    </location>
</feature>
<dbReference type="AlphaFoldDB" id="A0A250X3Q1"/>
<gene>
    <name evidence="2" type="ORF">CEUSTIGMA_g5129.t1</name>
</gene>
<reference evidence="2 3" key="1">
    <citation type="submission" date="2017-08" db="EMBL/GenBank/DDBJ databases">
        <title>Acidophilic green algal genome provides insights into adaptation to an acidic environment.</title>
        <authorList>
            <person name="Hirooka S."/>
            <person name="Hirose Y."/>
            <person name="Kanesaki Y."/>
            <person name="Higuchi S."/>
            <person name="Fujiwara T."/>
            <person name="Onuma R."/>
            <person name="Era A."/>
            <person name="Ohbayashi R."/>
            <person name="Uzuka A."/>
            <person name="Nozaki H."/>
            <person name="Yoshikawa H."/>
            <person name="Miyagishima S.Y."/>
        </authorList>
    </citation>
    <scope>NUCLEOTIDE SEQUENCE [LARGE SCALE GENOMIC DNA]</scope>
    <source>
        <strain evidence="2 3">NIES-2499</strain>
    </source>
</reference>
<keyword evidence="3" id="KW-1185">Reference proteome</keyword>
<comment type="caution">
    <text evidence="2">The sequence shown here is derived from an EMBL/GenBank/DDBJ whole genome shotgun (WGS) entry which is preliminary data.</text>
</comment>
<dbReference type="EMBL" id="BEGY01000026">
    <property type="protein sequence ID" value="GAX77686.1"/>
    <property type="molecule type" value="Genomic_DNA"/>
</dbReference>
<dbReference type="Proteomes" id="UP000232323">
    <property type="component" value="Unassembled WGS sequence"/>
</dbReference>
<proteinExistence type="predicted"/>
<sequence>MADNSLRNSEAIFDNNSYEALKQRVHLLKKEHQKVVQTNKSHKEVETVALVQQRQRYELLVEELEDEVSGLQAQLRQNTERSTKMRLHNEKDKKNLLGQVDRLTKALDCGDAQHAAALSNCQAEFEMLLASARNEIEDLKRGREEDRRAFERAHQNGINEVDEWCQGEVEAVRHVCGQQTEALQEKANEWQRKCEEMVKTVSVARGIAEEDTQRLRQAELHVTHLEVLLEEMQSEKMALLENMEEQKRQFSKREEQASCSYKCEVQTLKAAHREQLDLVDARLKQVVARKDSTIAALKSELVLVHEKLQKFEVLIIGSTMNCKGSKGLR</sequence>
<name>A0A250X3Q1_9CHLO</name>
<accession>A0A250X3Q1</accession>
<feature type="coiled-coil region" evidence="1">
    <location>
        <begin position="180"/>
        <end position="260"/>
    </location>
</feature>
<evidence type="ECO:0000313" key="2">
    <source>
        <dbReference type="EMBL" id="GAX77686.1"/>
    </source>
</evidence>
<evidence type="ECO:0000313" key="3">
    <source>
        <dbReference type="Proteomes" id="UP000232323"/>
    </source>
</evidence>
<keyword evidence="1" id="KW-0175">Coiled coil</keyword>
<evidence type="ECO:0000256" key="1">
    <source>
        <dbReference type="SAM" id="Coils"/>
    </source>
</evidence>
<organism evidence="2 3">
    <name type="scientific">Chlamydomonas eustigma</name>
    <dbReference type="NCBI Taxonomy" id="1157962"/>
    <lineage>
        <taxon>Eukaryota</taxon>
        <taxon>Viridiplantae</taxon>
        <taxon>Chlorophyta</taxon>
        <taxon>core chlorophytes</taxon>
        <taxon>Chlorophyceae</taxon>
        <taxon>CS clade</taxon>
        <taxon>Chlamydomonadales</taxon>
        <taxon>Chlamydomonadaceae</taxon>
        <taxon>Chlamydomonas</taxon>
    </lineage>
</organism>
<feature type="coiled-coil region" evidence="1">
    <location>
        <begin position="122"/>
        <end position="149"/>
    </location>
</feature>
<protein>
    <submittedName>
        <fullName evidence="2">Uncharacterized protein</fullName>
    </submittedName>
</protein>